<dbReference type="EC" id="2.4.1.291" evidence="3"/>
<keyword evidence="3" id="KW-0328">Glycosyltransferase</keyword>
<dbReference type="Proteomes" id="UP000215450">
    <property type="component" value="Unassembled WGS sequence"/>
</dbReference>
<dbReference type="PANTHER" id="PTHR12526">
    <property type="entry name" value="GLYCOSYLTRANSFERASE"/>
    <property type="match status" value="1"/>
</dbReference>
<accession>A0A238TEA2</accession>
<dbReference type="EMBL" id="FXUV02000098">
    <property type="protein sequence ID" value="SNB85182.1"/>
    <property type="molecule type" value="Genomic_DNA"/>
</dbReference>
<dbReference type="InterPro" id="IPR001296">
    <property type="entry name" value="Glyco_trans_1"/>
</dbReference>
<gene>
    <name evidence="3" type="primary">pglJ</name>
    <name evidence="3" type="ORF">KEBURONENSIS_00676</name>
    <name evidence="2" type="ORF">KEBURONENSIS_00798</name>
</gene>
<dbReference type="Pfam" id="PF00534">
    <property type="entry name" value="Glycos_transf_1"/>
    <property type="match status" value="1"/>
</dbReference>
<keyword evidence="4" id="KW-1185">Reference proteome</keyword>
<keyword evidence="3" id="KW-0808">Transferase</keyword>
<evidence type="ECO:0000313" key="4">
    <source>
        <dbReference type="Proteomes" id="UP000215450"/>
    </source>
</evidence>
<sequence>MKILILHKWLITGGIERVLIDYLHIFTQLGHQVDLSLKYDFNNQCALLEQIPQYIKIDYFANAQQTAAKEWKKQHRKDNLANRIAYEWQRIIEQKNYRDYLASRVVNYNLVIDFSDCLDDIMRMPKFLQPHFPPTLRWVHLALSKEPILSNKQKRRFTAIFSQHTGVVAICDAMRQQIQENIDLPEHKLFCLHNPIALDNIQKQAALPVSNTHQALLQQPFLFQAARLESVKNLFELIDIYAALKSNHSIQHKLYIAGDGSLKNELQHKIDSLNLSQDCLLLGNLDNPYPFFQAATLFLHTSTREGLPTVLLESMACGTPVVAMDCPTGVADILGKQSEYGKLIPMHNQQMFQEAVISLLNDAEQLAQYQQKATQRAADFSAEQISQNVQSILEMLKP</sequence>
<evidence type="ECO:0000259" key="1">
    <source>
        <dbReference type="Pfam" id="PF00534"/>
    </source>
</evidence>
<evidence type="ECO:0000313" key="2">
    <source>
        <dbReference type="EMBL" id="SMQ11791.1"/>
    </source>
</evidence>
<dbReference type="EMBL" id="FXUV01000002">
    <property type="protein sequence ID" value="SMQ11791.1"/>
    <property type="molecule type" value="Genomic_DNA"/>
</dbReference>
<feature type="domain" description="Glycosyl transferase family 1" evidence="1">
    <location>
        <begin position="218"/>
        <end position="375"/>
    </location>
</feature>
<protein>
    <submittedName>
        <fullName evidence="3">N-acetylgalactosamine-N,N '-diacetylbacillosaminyl-diphospho-undecaprenol 4-alpha-N-acetylgalactosaminyltransferase</fullName>
        <ecNumber evidence="3">2.4.1.291</ecNumber>
    </submittedName>
</protein>
<proteinExistence type="predicted"/>
<dbReference type="AlphaFoldDB" id="A0A238TEA2"/>
<dbReference type="STRING" id="1522312.GCA_900177895_00594"/>
<organism evidence="3 4">
    <name type="scientific">Kingella negevensis</name>
    <dbReference type="NCBI Taxonomy" id="1522312"/>
    <lineage>
        <taxon>Bacteria</taxon>
        <taxon>Pseudomonadati</taxon>
        <taxon>Pseudomonadota</taxon>
        <taxon>Betaproteobacteria</taxon>
        <taxon>Neisseriales</taxon>
        <taxon>Neisseriaceae</taxon>
        <taxon>Kingella</taxon>
    </lineage>
</organism>
<dbReference type="CDD" id="cd03811">
    <property type="entry name" value="GT4_GT28_WabH-like"/>
    <property type="match status" value="1"/>
</dbReference>
<evidence type="ECO:0000313" key="3">
    <source>
        <dbReference type="EMBL" id="SNB85182.1"/>
    </source>
</evidence>
<dbReference type="OrthoDB" id="570545at2"/>
<dbReference type="GO" id="GO:0016757">
    <property type="term" value="F:glycosyltransferase activity"/>
    <property type="evidence" value="ECO:0007669"/>
    <property type="project" value="UniProtKB-KW"/>
</dbReference>
<dbReference type="PANTHER" id="PTHR12526:SF630">
    <property type="entry name" value="GLYCOSYLTRANSFERASE"/>
    <property type="match status" value="1"/>
</dbReference>
<reference evidence="3 4" key="2">
    <citation type="submission" date="2017-06" db="EMBL/GenBank/DDBJ databases">
        <authorList>
            <person name="Kim H.J."/>
            <person name="Triplett B.A."/>
        </authorList>
    </citation>
    <scope>NUCLEOTIDE SEQUENCE [LARGE SCALE GENOMIC DNA]</scope>
    <source>
        <strain evidence="3">Kingella_eburonensis</strain>
    </source>
</reference>
<dbReference type="SUPFAM" id="SSF53756">
    <property type="entry name" value="UDP-Glycosyltransferase/glycogen phosphorylase"/>
    <property type="match status" value="1"/>
</dbReference>
<reference evidence="2" key="1">
    <citation type="submission" date="2017-05" db="EMBL/GenBank/DDBJ databases">
        <authorList>
            <person name="Song R."/>
            <person name="Chenine A.L."/>
            <person name="Ruprecht R.M."/>
        </authorList>
    </citation>
    <scope>NUCLEOTIDE SEQUENCE</scope>
    <source>
        <strain evidence="2">Kingella_eburonensis</strain>
    </source>
</reference>
<name>A0A238TEA2_9NEIS</name>
<dbReference type="RefSeq" id="WP_095061888.1">
    <property type="nucleotide sequence ID" value="NZ_FXUV02000098.1"/>
</dbReference>
<dbReference type="Gene3D" id="3.40.50.2000">
    <property type="entry name" value="Glycogen Phosphorylase B"/>
    <property type="match status" value="2"/>
</dbReference>